<protein>
    <submittedName>
        <fullName evidence="1">Uncharacterized protein</fullName>
    </submittedName>
</protein>
<dbReference type="EMBL" id="CAXIEN010000049">
    <property type="protein sequence ID" value="CAL1270612.1"/>
    <property type="molecule type" value="Genomic_DNA"/>
</dbReference>
<accession>A0AAV1ZFV5</accession>
<gene>
    <name evidence="1" type="ORF">LARSCL_LOCUS5394</name>
</gene>
<keyword evidence="2" id="KW-1185">Reference proteome</keyword>
<comment type="caution">
    <text evidence="1">The sequence shown here is derived from an EMBL/GenBank/DDBJ whole genome shotgun (WGS) entry which is preliminary data.</text>
</comment>
<proteinExistence type="predicted"/>
<evidence type="ECO:0000313" key="1">
    <source>
        <dbReference type="EMBL" id="CAL1270612.1"/>
    </source>
</evidence>
<dbReference type="AlphaFoldDB" id="A0AAV1ZFV5"/>
<organism evidence="1 2">
    <name type="scientific">Larinioides sclopetarius</name>
    <dbReference type="NCBI Taxonomy" id="280406"/>
    <lineage>
        <taxon>Eukaryota</taxon>
        <taxon>Metazoa</taxon>
        <taxon>Ecdysozoa</taxon>
        <taxon>Arthropoda</taxon>
        <taxon>Chelicerata</taxon>
        <taxon>Arachnida</taxon>
        <taxon>Araneae</taxon>
        <taxon>Araneomorphae</taxon>
        <taxon>Entelegynae</taxon>
        <taxon>Araneoidea</taxon>
        <taxon>Araneidae</taxon>
        <taxon>Larinioides</taxon>
    </lineage>
</organism>
<sequence>MAYFVRRTLIHLGDNGCQLFQSIYVLKFYNISMTLLLLDI</sequence>
<dbReference type="Proteomes" id="UP001497382">
    <property type="component" value="Unassembled WGS sequence"/>
</dbReference>
<reference evidence="1 2" key="1">
    <citation type="submission" date="2024-04" db="EMBL/GenBank/DDBJ databases">
        <authorList>
            <person name="Rising A."/>
            <person name="Reimegard J."/>
            <person name="Sonavane S."/>
            <person name="Akerstrom W."/>
            <person name="Nylinder S."/>
            <person name="Hedman E."/>
            <person name="Kallberg Y."/>
        </authorList>
    </citation>
    <scope>NUCLEOTIDE SEQUENCE [LARGE SCALE GENOMIC DNA]</scope>
</reference>
<evidence type="ECO:0000313" key="2">
    <source>
        <dbReference type="Proteomes" id="UP001497382"/>
    </source>
</evidence>
<name>A0AAV1ZFV5_9ARAC</name>